<protein>
    <submittedName>
        <fullName evidence="3">Ras-related protein Rab-14</fullName>
    </submittedName>
</protein>
<keyword evidence="2" id="KW-0342">GTP-binding</keyword>
<dbReference type="GO" id="GO:0003924">
    <property type="term" value="F:GTPase activity"/>
    <property type="evidence" value="ECO:0007669"/>
    <property type="project" value="InterPro"/>
</dbReference>
<dbReference type="Pfam" id="PF00071">
    <property type="entry name" value="Ras"/>
    <property type="match status" value="2"/>
</dbReference>
<gene>
    <name evidence="3" type="ORF">P5673_025551</name>
</gene>
<sequence>MVKEYKVVLCGKTGVGKTTLFQCLRGRSDQQRAMDHECKITTTVGGETIELWDTLGMEEYAQYTRSHFLLTQAVLFVYSVTDKDSFKQVLELLPLAKTHAQGACYILVRNKIDLTPTFSEDEIPGAFALQFSTSALNGTGTNEMLGKIATHLHLNATPMKSIHSPSAQDQHSQNGARYSCGGDDIVKLEFEDKQVPRRRRRRNSHYLKLIVTQSQTSCVVTAATAPRKQKPLPNVENLEVCIDFTTHPATVLISAECRMAALNADRGPLFKVILLGEAGVGKTAIFHRAKDNSFLDRRKNTVGIDSFSMYIKVGDQQVTLGVWDTAGVERFRTITNSYYRGSHAAVLVYSLDEPSSLHYLGHWIQDLEEYAPNAKKILVGNKKDLKSQISTQTIELFSNSNECSFSVLSSAKTGEGVQDLFRDTAQLLLEGHQQRISNVTTLDLNSTQQKGSCCP</sequence>
<dbReference type="InterPro" id="IPR027417">
    <property type="entry name" value="P-loop_NTPase"/>
</dbReference>
<dbReference type="InterPro" id="IPR001806">
    <property type="entry name" value="Small_GTPase"/>
</dbReference>
<dbReference type="SMART" id="SM00174">
    <property type="entry name" value="RHO"/>
    <property type="match status" value="1"/>
</dbReference>
<reference evidence="3" key="1">
    <citation type="journal article" date="2023" name="G3 (Bethesda)">
        <title>Whole genome assembly and annotation of the endangered Caribbean coral Acropora cervicornis.</title>
        <authorList>
            <person name="Selwyn J.D."/>
            <person name="Vollmer S.V."/>
        </authorList>
    </citation>
    <scope>NUCLEOTIDE SEQUENCE</scope>
    <source>
        <strain evidence="3">K2</strain>
    </source>
</reference>
<dbReference type="PROSITE" id="PS51419">
    <property type="entry name" value="RAB"/>
    <property type="match status" value="2"/>
</dbReference>
<dbReference type="AlphaFoldDB" id="A0AAD9Q1L5"/>
<evidence type="ECO:0000313" key="3">
    <source>
        <dbReference type="EMBL" id="KAK2553102.1"/>
    </source>
</evidence>
<dbReference type="PRINTS" id="PR00449">
    <property type="entry name" value="RASTRNSFRMNG"/>
</dbReference>
<dbReference type="InterPro" id="IPR050227">
    <property type="entry name" value="Rab"/>
</dbReference>
<keyword evidence="4" id="KW-1185">Reference proteome</keyword>
<dbReference type="InterPro" id="IPR005225">
    <property type="entry name" value="Small_GTP-bd"/>
</dbReference>
<dbReference type="PANTHER" id="PTHR47977">
    <property type="entry name" value="RAS-RELATED PROTEIN RAB"/>
    <property type="match status" value="1"/>
</dbReference>
<dbReference type="Gene3D" id="3.40.50.300">
    <property type="entry name" value="P-loop containing nucleotide triphosphate hydrolases"/>
    <property type="match status" value="2"/>
</dbReference>
<dbReference type="FunFam" id="3.40.50.300:FF:001329">
    <property type="entry name" value="Small GTP-binding protein, putative"/>
    <property type="match status" value="1"/>
</dbReference>
<keyword evidence="1" id="KW-0547">Nucleotide-binding</keyword>
<dbReference type="CDD" id="cd00154">
    <property type="entry name" value="Rab"/>
    <property type="match status" value="1"/>
</dbReference>
<proteinExistence type="predicted"/>
<comment type="caution">
    <text evidence="3">The sequence shown here is derived from an EMBL/GenBank/DDBJ whole genome shotgun (WGS) entry which is preliminary data.</text>
</comment>
<dbReference type="GO" id="GO:0005525">
    <property type="term" value="F:GTP binding"/>
    <property type="evidence" value="ECO:0007669"/>
    <property type="project" value="UniProtKB-KW"/>
</dbReference>
<dbReference type="NCBIfam" id="TIGR00231">
    <property type="entry name" value="small_GTP"/>
    <property type="match status" value="2"/>
</dbReference>
<dbReference type="Proteomes" id="UP001249851">
    <property type="component" value="Unassembled WGS sequence"/>
</dbReference>
<dbReference type="SUPFAM" id="SSF52540">
    <property type="entry name" value="P-loop containing nucleoside triphosphate hydrolases"/>
    <property type="match status" value="2"/>
</dbReference>
<evidence type="ECO:0000256" key="2">
    <source>
        <dbReference type="ARBA" id="ARBA00023134"/>
    </source>
</evidence>
<reference evidence="3" key="2">
    <citation type="journal article" date="2023" name="Science">
        <title>Genomic signatures of disease resistance in endangered staghorn corals.</title>
        <authorList>
            <person name="Vollmer S.V."/>
            <person name="Selwyn J.D."/>
            <person name="Despard B.A."/>
            <person name="Roesel C.L."/>
        </authorList>
    </citation>
    <scope>NUCLEOTIDE SEQUENCE</scope>
    <source>
        <strain evidence="3">K2</strain>
    </source>
</reference>
<accession>A0AAD9Q1L5</accession>
<evidence type="ECO:0000256" key="1">
    <source>
        <dbReference type="ARBA" id="ARBA00022741"/>
    </source>
</evidence>
<dbReference type="EMBL" id="JARQWQ010000080">
    <property type="protein sequence ID" value="KAK2553102.1"/>
    <property type="molecule type" value="Genomic_DNA"/>
</dbReference>
<organism evidence="3 4">
    <name type="scientific">Acropora cervicornis</name>
    <name type="common">Staghorn coral</name>
    <dbReference type="NCBI Taxonomy" id="6130"/>
    <lineage>
        <taxon>Eukaryota</taxon>
        <taxon>Metazoa</taxon>
        <taxon>Cnidaria</taxon>
        <taxon>Anthozoa</taxon>
        <taxon>Hexacorallia</taxon>
        <taxon>Scleractinia</taxon>
        <taxon>Astrocoeniina</taxon>
        <taxon>Acroporidae</taxon>
        <taxon>Acropora</taxon>
    </lineage>
</organism>
<dbReference type="SMART" id="SM00173">
    <property type="entry name" value="RAS"/>
    <property type="match status" value="1"/>
</dbReference>
<dbReference type="SMART" id="SM00175">
    <property type="entry name" value="RAB"/>
    <property type="match status" value="1"/>
</dbReference>
<dbReference type="PROSITE" id="PS51421">
    <property type="entry name" value="RAS"/>
    <property type="match status" value="1"/>
</dbReference>
<name>A0AAD9Q1L5_ACRCE</name>
<evidence type="ECO:0000313" key="4">
    <source>
        <dbReference type="Proteomes" id="UP001249851"/>
    </source>
</evidence>